<dbReference type="Gene3D" id="2.40.50.1020">
    <property type="entry name" value="LytTr DNA-binding domain"/>
    <property type="match status" value="1"/>
</dbReference>
<dbReference type="SMART" id="SM00850">
    <property type="entry name" value="LytTR"/>
    <property type="match status" value="1"/>
</dbReference>
<protein>
    <submittedName>
        <fullName evidence="4">LytR/AlgR family response regulator transcription factor</fullName>
    </submittedName>
</protein>
<dbReference type="InterPro" id="IPR001789">
    <property type="entry name" value="Sig_transdc_resp-reg_receiver"/>
</dbReference>
<dbReference type="PANTHER" id="PTHR37299:SF1">
    <property type="entry name" value="STAGE 0 SPORULATION PROTEIN A HOMOLOG"/>
    <property type="match status" value="1"/>
</dbReference>
<sequence length="240" mass="27916">MKCIVVDDEPLARQLIEGYIQRVDGLILVKSCANAVEAFETVHTVPVDLIFLDIEMPKVSGLDFLRSLSKPPKVILTTAYREFAFEAYNLDVIDYLLKPILFERFLRSLSKVYEFGPSQRALHTPTTVNPSSKHPYIYFKEDREMVKVYLKDILYIESMKDYVRVKTIDKQIISYQRISYLEEKLPADKFLRIHRSFIIALDRVNAYTVHSVKVGTMEIPIGRNYKLEALKVLNENNIFN</sequence>
<keyword evidence="1" id="KW-0597">Phosphoprotein</keyword>
<dbReference type="Pfam" id="PF00072">
    <property type="entry name" value="Response_reg"/>
    <property type="match status" value="1"/>
</dbReference>
<evidence type="ECO:0000313" key="4">
    <source>
        <dbReference type="EMBL" id="MFC4873845.1"/>
    </source>
</evidence>
<dbReference type="EMBL" id="JBHSJJ010000013">
    <property type="protein sequence ID" value="MFC4873845.1"/>
    <property type="molecule type" value="Genomic_DNA"/>
</dbReference>
<dbReference type="PROSITE" id="PS50930">
    <property type="entry name" value="HTH_LYTTR"/>
    <property type="match status" value="1"/>
</dbReference>
<feature type="domain" description="HTH LytTR-type" evidence="3">
    <location>
        <begin position="137"/>
        <end position="204"/>
    </location>
</feature>
<reference evidence="5" key="1">
    <citation type="journal article" date="2019" name="Int. J. Syst. Evol. Microbiol.">
        <title>The Global Catalogue of Microorganisms (GCM) 10K type strain sequencing project: providing services to taxonomists for standard genome sequencing and annotation.</title>
        <authorList>
            <consortium name="The Broad Institute Genomics Platform"/>
            <consortium name="The Broad Institute Genome Sequencing Center for Infectious Disease"/>
            <person name="Wu L."/>
            <person name="Ma J."/>
        </authorList>
    </citation>
    <scope>NUCLEOTIDE SEQUENCE [LARGE SCALE GENOMIC DNA]</scope>
    <source>
        <strain evidence="5">CGMCC 4.7466</strain>
    </source>
</reference>
<dbReference type="Pfam" id="PF04397">
    <property type="entry name" value="LytTR"/>
    <property type="match status" value="1"/>
</dbReference>
<organism evidence="4 5">
    <name type="scientific">Negadavirga shengliensis</name>
    <dbReference type="NCBI Taxonomy" id="1389218"/>
    <lineage>
        <taxon>Bacteria</taxon>
        <taxon>Pseudomonadati</taxon>
        <taxon>Bacteroidota</taxon>
        <taxon>Cytophagia</taxon>
        <taxon>Cytophagales</taxon>
        <taxon>Cyclobacteriaceae</taxon>
        <taxon>Negadavirga</taxon>
    </lineage>
</organism>
<evidence type="ECO:0000313" key="5">
    <source>
        <dbReference type="Proteomes" id="UP001595818"/>
    </source>
</evidence>
<dbReference type="Proteomes" id="UP001595818">
    <property type="component" value="Unassembled WGS sequence"/>
</dbReference>
<evidence type="ECO:0000259" key="3">
    <source>
        <dbReference type="PROSITE" id="PS50930"/>
    </source>
</evidence>
<dbReference type="InterPro" id="IPR046947">
    <property type="entry name" value="LytR-like"/>
</dbReference>
<name>A0ABV9T6T1_9BACT</name>
<keyword evidence="5" id="KW-1185">Reference proteome</keyword>
<dbReference type="InterPro" id="IPR011006">
    <property type="entry name" value="CheY-like_superfamily"/>
</dbReference>
<feature type="modified residue" description="4-aspartylphosphate" evidence="1">
    <location>
        <position position="53"/>
    </location>
</feature>
<dbReference type="PROSITE" id="PS50110">
    <property type="entry name" value="RESPONSE_REGULATORY"/>
    <property type="match status" value="1"/>
</dbReference>
<proteinExistence type="predicted"/>
<dbReference type="InterPro" id="IPR007492">
    <property type="entry name" value="LytTR_DNA-bd_dom"/>
</dbReference>
<feature type="domain" description="Response regulatory" evidence="2">
    <location>
        <begin position="2"/>
        <end position="113"/>
    </location>
</feature>
<dbReference type="SUPFAM" id="SSF52172">
    <property type="entry name" value="CheY-like"/>
    <property type="match status" value="1"/>
</dbReference>
<evidence type="ECO:0000256" key="1">
    <source>
        <dbReference type="PROSITE-ProRule" id="PRU00169"/>
    </source>
</evidence>
<dbReference type="RefSeq" id="WP_377067110.1">
    <property type="nucleotide sequence ID" value="NZ_JBHSJJ010000013.1"/>
</dbReference>
<dbReference type="Gene3D" id="3.40.50.2300">
    <property type="match status" value="1"/>
</dbReference>
<gene>
    <name evidence="4" type="ORF">ACFPFU_19230</name>
</gene>
<comment type="caution">
    <text evidence="4">The sequence shown here is derived from an EMBL/GenBank/DDBJ whole genome shotgun (WGS) entry which is preliminary data.</text>
</comment>
<accession>A0ABV9T6T1</accession>
<dbReference type="SMART" id="SM00448">
    <property type="entry name" value="REC"/>
    <property type="match status" value="1"/>
</dbReference>
<dbReference type="PANTHER" id="PTHR37299">
    <property type="entry name" value="TRANSCRIPTIONAL REGULATOR-RELATED"/>
    <property type="match status" value="1"/>
</dbReference>
<evidence type="ECO:0000259" key="2">
    <source>
        <dbReference type="PROSITE" id="PS50110"/>
    </source>
</evidence>